<gene>
    <name evidence="3" type="ORF">PDE001_LOCUS1355</name>
</gene>
<feature type="region of interest" description="Disordered" evidence="2">
    <location>
        <begin position="149"/>
        <end position="205"/>
    </location>
</feature>
<dbReference type="AlphaFoldDB" id="A0AAV0T7I3"/>
<evidence type="ECO:0000313" key="3">
    <source>
        <dbReference type="EMBL" id="CAI5715606.1"/>
    </source>
</evidence>
<name>A0AAV0T7I3_9STRA</name>
<feature type="coiled-coil region" evidence="1">
    <location>
        <begin position="15"/>
        <end position="112"/>
    </location>
</feature>
<keyword evidence="4" id="KW-1185">Reference proteome</keyword>
<accession>A0AAV0T7I3</accession>
<proteinExistence type="predicted"/>
<evidence type="ECO:0000256" key="1">
    <source>
        <dbReference type="SAM" id="Coils"/>
    </source>
</evidence>
<evidence type="ECO:0000256" key="2">
    <source>
        <dbReference type="SAM" id="MobiDB-lite"/>
    </source>
</evidence>
<dbReference type="Proteomes" id="UP001162029">
    <property type="component" value="Unassembled WGS sequence"/>
</dbReference>
<evidence type="ECO:0000313" key="4">
    <source>
        <dbReference type="Proteomes" id="UP001162029"/>
    </source>
</evidence>
<feature type="coiled-coil region" evidence="1">
    <location>
        <begin position="332"/>
        <end position="359"/>
    </location>
</feature>
<keyword evidence="1" id="KW-0175">Coiled coil</keyword>
<protein>
    <submittedName>
        <fullName evidence="3">Uncharacterized protein</fullName>
    </submittedName>
</protein>
<sequence>MFEKGKETSVGYTRLESLLQNLTQCEERKRQQKVESAAAETRHKLLNAQLIQTQEELVAAQASKAKLCEEIGMLKQTKQHQSKQLDKYKIDLQTAREAKAMMTKKVEQLEASTWTIKQQYIRSLASRIKTNALVLQQLNVASQTSSSALVAEKCTASEETKPNKRKRILEENQTQQASEDGGKPEHTGGLAENEPRFRDSQPSEFVAVDDPAAIATPSDDTTMMKSCMLLPSASHDGRTCDERCEDRPESKHEVGELRANVTKLESEYLVLNDKYNALVRDHNESLAERTMAAEKIKAKQSKIEELTQMLESLRPKPHDVTTDTSCMSEKDKEAQEGRLKMLEENLAQMNGYADQLEMVIAQCPSCTIKLRNESTQDSVASRTE</sequence>
<dbReference type="EMBL" id="CANTFM010000225">
    <property type="protein sequence ID" value="CAI5715606.1"/>
    <property type="molecule type" value="Genomic_DNA"/>
</dbReference>
<organism evidence="3 4">
    <name type="scientific">Peronospora destructor</name>
    <dbReference type="NCBI Taxonomy" id="86335"/>
    <lineage>
        <taxon>Eukaryota</taxon>
        <taxon>Sar</taxon>
        <taxon>Stramenopiles</taxon>
        <taxon>Oomycota</taxon>
        <taxon>Peronosporomycetes</taxon>
        <taxon>Peronosporales</taxon>
        <taxon>Peronosporaceae</taxon>
        <taxon>Peronospora</taxon>
    </lineage>
</organism>
<reference evidence="3" key="1">
    <citation type="submission" date="2022-12" db="EMBL/GenBank/DDBJ databases">
        <authorList>
            <person name="Webb A."/>
        </authorList>
    </citation>
    <scope>NUCLEOTIDE SEQUENCE</scope>
    <source>
        <strain evidence="3">Pd1</strain>
    </source>
</reference>
<comment type="caution">
    <text evidence="3">The sequence shown here is derived from an EMBL/GenBank/DDBJ whole genome shotgun (WGS) entry which is preliminary data.</text>
</comment>